<evidence type="ECO:0000313" key="2">
    <source>
        <dbReference type="Proteomes" id="UP000320516"/>
    </source>
</evidence>
<organism evidence="1 2">
    <name type="scientific">Nitrospirillum amazonense</name>
    <dbReference type="NCBI Taxonomy" id="28077"/>
    <lineage>
        <taxon>Bacteria</taxon>
        <taxon>Pseudomonadati</taxon>
        <taxon>Pseudomonadota</taxon>
        <taxon>Alphaproteobacteria</taxon>
        <taxon>Rhodospirillales</taxon>
        <taxon>Azospirillaceae</taxon>
        <taxon>Nitrospirillum</taxon>
    </lineage>
</organism>
<proteinExistence type="predicted"/>
<comment type="caution">
    <text evidence="1">The sequence shown here is derived from an EMBL/GenBank/DDBJ whole genome shotgun (WGS) entry which is preliminary data.</text>
</comment>
<name>A0A560K1Y8_9PROT</name>
<protein>
    <submittedName>
        <fullName evidence="1">Uncharacterized protein</fullName>
    </submittedName>
</protein>
<accession>A0A560K1Y8</accession>
<sequence>MDQERLKQFALELEDAARRYAAMDPEVRSFAGSVEGVSADAKAGRILTPLEHIPGDYYFSEGTLRKYRDLEHAYSKFQIEVTGGEPPALIAFRNRVNAQKN</sequence>
<reference evidence="1 2" key="1">
    <citation type="submission" date="2019-06" db="EMBL/GenBank/DDBJ databases">
        <title>Genomic Encyclopedia of Type Strains, Phase IV (KMG-V): Genome sequencing to study the core and pangenomes of soil and plant-associated prokaryotes.</title>
        <authorList>
            <person name="Whitman W."/>
        </authorList>
    </citation>
    <scope>NUCLEOTIDE SEQUENCE [LARGE SCALE GENOMIC DNA]</scope>
    <source>
        <strain evidence="1 2">BR 12005</strain>
    </source>
</reference>
<dbReference type="EMBL" id="VITV01000003">
    <property type="protein sequence ID" value="TWB77287.1"/>
    <property type="molecule type" value="Genomic_DNA"/>
</dbReference>
<dbReference type="Proteomes" id="UP000320516">
    <property type="component" value="Unassembled WGS sequence"/>
</dbReference>
<evidence type="ECO:0000313" key="1">
    <source>
        <dbReference type="EMBL" id="TWB77287.1"/>
    </source>
</evidence>
<gene>
    <name evidence="1" type="ORF">FBZ87_103103</name>
</gene>
<dbReference type="AlphaFoldDB" id="A0A560K1Y8"/>
<dbReference type="RefSeq" id="WP_145609920.1">
    <property type="nucleotide sequence ID" value="NZ_VITV01000003.1"/>
</dbReference>